<evidence type="ECO:0000313" key="1">
    <source>
        <dbReference type="EMBL" id="CUN98148.1"/>
    </source>
</evidence>
<reference evidence="3 4" key="1">
    <citation type="submission" date="2015-09" db="EMBL/GenBank/DDBJ databases">
        <authorList>
            <consortium name="Pathogen Informatics"/>
        </authorList>
    </citation>
    <scope>NUCLEOTIDE SEQUENCE [LARGE SCALE GENOMIC DNA]</scope>
    <source>
        <strain evidence="1 3">2789STDY5834861</strain>
        <strain evidence="2 4">2789STDY5834957</strain>
    </source>
</reference>
<evidence type="ECO:0000313" key="4">
    <source>
        <dbReference type="Proteomes" id="UP000095762"/>
    </source>
</evidence>
<dbReference type="Proteomes" id="UP000095762">
    <property type="component" value="Unassembled WGS sequence"/>
</dbReference>
<gene>
    <name evidence="1" type="ORF">ERS852476_01579</name>
    <name evidence="2" type="ORF">ERS852569_02191</name>
</gene>
<dbReference type="EMBL" id="CZBP01000016">
    <property type="protein sequence ID" value="CUQ15388.1"/>
    <property type="molecule type" value="Genomic_DNA"/>
</dbReference>
<evidence type="ECO:0000313" key="2">
    <source>
        <dbReference type="EMBL" id="CUQ15388.1"/>
    </source>
</evidence>
<dbReference type="Proteomes" id="UP000095645">
    <property type="component" value="Unassembled WGS sequence"/>
</dbReference>
<evidence type="ECO:0000313" key="3">
    <source>
        <dbReference type="Proteomes" id="UP000095645"/>
    </source>
</evidence>
<dbReference type="RefSeq" id="WP_008705009.1">
    <property type="nucleotide sequence ID" value="NZ_CYZP01000011.1"/>
</dbReference>
<accession>A0A174BEU1</accession>
<sequence>MFRLWGKLWKDNHLLKDTVICDDSEDTRTHKIFRGLESICYEMDLGNPIWLESTVRHFKKHGKARFYQDNFIEQIDFDYLEIQVIEEDDE</sequence>
<protein>
    <submittedName>
        <fullName evidence="1">Uncharacterized protein</fullName>
    </submittedName>
</protein>
<dbReference type="AlphaFoldDB" id="A0A174BEU1"/>
<proteinExistence type="predicted"/>
<organism evidence="1 3">
    <name type="scientific">Blautia obeum</name>
    <dbReference type="NCBI Taxonomy" id="40520"/>
    <lineage>
        <taxon>Bacteria</taxon>
        <taxon>Bacillati</taxon>
        <taxon>Bacillota</taxon>
        <taxon>Clostridia</taxon>
        <taxon>Lachnospirales</taxon>
        <taxon>Lachnospiraceae</taxon>
        <taxon>Blautia</taxon>
    </lineage>
</organism>
<name>A0A174BEU1_9FIRM</name>
<dbReference type="EMBL" id="CYZP01000011">
    <property type="protein sequence ID" value="CUN98148.1"/>
    <property type="molecule type" value="Genomic_DNA"/>
</dbReference>